<dbReference type="GO" id="GO:0008270">
    <property type="term" value="F:zinc ion binding"/>
    <property type="evidence" value="ECO:0007669"/>
    <property type="project" value="UniProtKB-KW"/>
</dbReference>
<feature type="compositionally biased region" description="Acidic residues" evidence="5">
    <location>
        <begin position="146"/>
        <end position="161"/>
    </location>
</feature>
<evidence type="ECO:0000256" key="2">
    <source>
        <dbReference type="ARBA" id="ARBA00022771"/>
    </source>
</evidence>
<dbReference type="InterPro" id="IPR018289">
    <property type="entry name" value="MULE_transposase_dom"/>
</dbReference>
<feature type="compositionally biased region" description="Acidic residues" evidence="5">
    <location>
        <begin position="201"/>
        <end position="217"/>
    </location>
</feature>
<feature type="domain" description="SWIM-type" evidence="6">
    <location>
        <begin position="698"/>
        <end position="730"/>
    </location>
</feature>
<evidence type="ECO:0000256" key="5">
    <source>
        <dbReference type="SAM" id="MobiDB-lite"/>
    </source>
</evidence>
<feature type="region of interest" description="Disordered" evidence="5">
    <location>
        <begin position="772"/>
        <end position="802"/>
    </location>
</feature>
<dbReference type="Pfam" id="PF26130">
    <property type="entry name" value="PB1-like"/>
    <property type="match status" value="1"/>
</dbReference>
<evidence type="ECO:0000256" key="1">
    <source>
        <dbReference type="ARBA" id="ARBA00022723"/>
    </source>
</evidence>
<gene>
    <name evidence="7" type="ORF">CEPIT_LOCUS44298</name>
</gene>
<sequence>MCLEVELKIHHGGNFKRMPNLAYVNGDIESIVLDPDRISYPHLMKYITEDMYKKVDSLSFKLPDESLDSLRPLCDDATTLQLIEMAINHGVVEVYVEHGIDEPELVDNLGLPSTLTVGGNDTSLRVGAEHHNECEDTHEKEKESEIETNGEYEDHEEDIPSGDDQASLEGEEDLNDDNDDQLKKSQNDWVNSKGTGTSSESDFDGEEECSEYYDSEDPPSLHSDSENEEGHMVGSKVKKNMKCPSYNRNSDSKDLDLKMLFEDAREFKTAIINYAVHFKRDLRWVRNGPMRVQVACSVNCPFRCTGSWAKQYHCFQMKTWVGTHRCNEKFKLKIVSQAWLEEKYENKIIENPCIRQVELQKEIRNDLKISVNITKVKRVIARVLKKNNASFGDQFRRLRDYGAECLRSNPGSTIIVKTQRVTEDGPEVFQRMYVCFGALKRGFLSGCRQIIGLDGSFLKGLLKGEILSAVGRDANNEMYPIAWAVVEIENTDSWRWFLELLKEDLDINNTFHWTLMSDQQKGLVKVIKELFPNSEHRNCCRHIYANWSKKHRGKMLKKHFWFCARSTTEAHFEEQMKALMKVDALAKGDLDVIDPHQWCKAYFRTQVKCDTLDNNLSEAFNNTIRKARCKPIIPMLEDIRITTMKRIAKKVKFVKGWTSKHGPRILKKLNANTYQSMGWKVVFNGDDGYEVKRGSHQYQVRLEARSCSCRAWELSGIPCPHAICAILDKGGDPEDYIDPCYSKEVYQGIYSYHLQPMNGELMWSKTQNNDIAPPIPRKMSGRPKRKRTREANEGLGSENGRTTISRKGRVMTCSVCKQPGHNKAKCSSKTSDTQTTSTELTKTTSTIKQASAKLKMKRRTQTEAPSTPPDAGPSAAAI</sequence>
<evidence type="ECO:0000256" key="4">
    <source>
        <dbReference type="PROSITE-ProRule" id="PRU00325"/>
    </source>
</evidence>
<evidence type="ECO:0000259" key="6">
    <source>
        <dbReference type="PROSITE" id="PS50966"/>
    </source>
</evidence>
<feature type="compositionally biased region" description="Basic and acidic residues" evidence="5">
    <location>
        <begin position="129"/>
        <end position="145"/>
    </location>
</feature>
<dbReference type="SMART" id="SM00575">
    <property type="entry name" value="ZnF_PMZ"/>
    <property type="match status" value="1"/>
</dbReference>
<feature type="compositionally biased region" description="Low complexity" evidence="5">
    <location>
        <begin position="827"/>
        <end position="848"/>
    </location>
</feature>
<dbReference type="PROSITE" id="PS50966">
    <property type="entry name" value="ZF_SWIM"/>
    <property type="match status" value="1"/>
</dbReference>
<comment type="caution">
    <text evidence="7">The sequence shown here is derived from an EMBL/GenBank/DDBJ whole genome shotgun (WGS) entry which is preliminary data.</text>
</comment>
<evidence type="ECO:0000256" key="3">
    <source>
        <dbReference type="ARBA" id="ARBA00022833"/>
    </source>
</evidence>
<feature type="compositionally biased region" description="Acidic residues" evidence="5">
    <location>
        <begin position="169"/>
        <end position="179"/>
    </location>
</feature>
<dbReference type="EMBL" id="CAMAPF010001153">
    <property type="protein sequence ID" value="CAH9148170.1"/>
    <property type="molecule type" value="Genomic_DNA"/>
</dbReference>
<evidence type="ECO:0000313" key="8">
    <source>
        <dbReference type="Proteomes" id="UP001152523"/>
    </source>
</evidence>
<feature type="compositionally biased region" description="Polar residues" evidence="5">
    <location>
        <begin position="189"/>
        <end position="200"/>
    </location>
</feature>
<reference evidence="7" key="1">
    <citation type="submission" date="2022-07" db="EMBL/GenBank/DDBJ databases">
        <authorList>
            <person name="Macas J."/>
            <person name="Novak P."/>
            <person name="Neumann P."/>
        </authorList>
    </citation>
    <scope>NUCLEOTIDE SEQUENCE</scope>
</reference>
<dbReference type="InterPro" id="IPR006564">
    <property type="entry name" value="Znf_PMZ"/>
</dbReference>
<accession>A0AAV0GLY9</accession>
<feature type="region of interest" description="Disordered" evidence="5">
    <location>
        <begin position="819"/>
        <end position="878"/>
    </location>
</feature>
<name>A0AAV0GLY9_9ASTE</name>
<dbReference type="AlphaFoldDB" id="A0AAV0GLY9"/>
<organism evidence="7 8">
    <name type="scientific">Cuscuta epithymum</name>
    <dbReference type="NCBI Taxonomy" id="186058"/>
    <lineage>
        <taxon>Eukaryota</taxon>
        <taxon>Viridiplantae</taxon>
        <taxon>Streptophyta</taxon>
        <taxon>Embryophyta</taxon>
        <taxon>Tracheophyta</taxon>
        <taxon>Spermatophyta</taxon>
        <taxon>Magnoliopsida</taxon>
        <taxon>eudicotyledons</taxon>
        <taxon>Gunneridae</taxon>
        <taxon>Pentapetalae</taxon>
        <taxon>asterids</taxon>
        <taxon>lamiids</taxon>
        <taxon>Solanales</taxon>
        <taxon>Convolvulaceae</taxon>
        <taxon>Cuscuteae</taxon>
        <taxon>Cuscuta</taxon>
        <taxon>Cuscuta subgen. Cuscuta</taxon>
    </lineage>
</organism>
<feature type="region of interest" description="Disordered" evidence="5">
    <location>
        <begin position="129"/>
        <end position="245"/>
    </location>
</feature>
<keyword evidence="2 4" id="KW-0863">Zinc-finger</keyword>
<keyword evidence="8" id="KW-1185">Reference proteome</keyword>
<dbReference type="Proteomes" id="UP001152523">
    <property type="component" value="Unassembled WGS sequence"/>
</dbReference>
<keyword evidence="1" id="KW-0479">Metal-binding</keyword>
<dbReference type="InterPro" id="IPR007527">
    <property type="entry name" value="Znf_SWIM"/>
</dbReference>
<dbReference type="PANTHER" id="PTHR31973">
    <property type="entry name" value="POLYPROTEIN, PUTATIVE-RELATED"/>
    <property type="match status" value="1"/>
</dbReference>
<dbReference type="PANTHER" id="PTHR31973:SF189">
    <property type="entry name" value="TRANSPOSASE, MUDR, PLANT, MULE TRANSPOSASE DOMAIN PROTEIN-RELATED"/>
    <property type="match status" value="1"/>
</dbReference>
<dbReference type="Pfam" id="PF10551">
    <property type="entry name" value="MULE"/>
    <property type="match status" value="1"/>
</dbReference>
<keyword evidence="3" id="KW-0862">Zinc</keyword>
<dbReference type="InterPro" id="IPR058594">
    <property type="entry name" value="PB1-like_dom_pln"/>
</dbReference>
<protein>
    <recommendedName>
        <fullName evidence="6">SWIM-type domain-containing protein</fullName>
    </recommendedName>
</protein>
<evidence type="ECO:0000313" key="7">
    <source>
        <dbReference type="EMBL" id="CAH9148170.1"/>
    </source>
</evidence>
<proteinExistence type="predicted"/>
<dbReference type="Pfam" id="PF04434">
    <property type="entry name" value="SWIM"/>
    <property type="match status" value="1"/>
</dbReference>
<feature type="compositionally biased region" description="Basic residues" evidence="5">
    <location>
        <begin position="779"/>
        <end position="788"/>
    </location>
</feature>